<name>A0A5S3NFA9_9FLAO</name>
<dbReference type="PANTHER" id="PTHR42901:SF1">
    <property type="entry name" value="ALCOHOL DEHYDROGENASE"/>
    <property type="match status" value="1"/>
</dbReference>
<dbReference type="PRINTS" id="PR00081">
    <property type="entry name" value="GDHRDH"/>
</dbReference>
<dbReference type="EMBL" id="VANR01000001">
    <property type="protein sequence ID" value="TMM32016.1"/>
    <property type="molecule type" value="Genomic_DNA"/>
</dbReference>
<dbReference type="PRINTS" id="PR00080">
    <property type="entry name" value="SDRFAMILY"/>
</dbReference>
<reference evidence="4 5" key="1">
    <citation type="submission" date="2019-05" db="EMBL/GenBank/DDBJ databases">
        <title>Polaribacter aestuariivivens sp. nov., isolated from a tidal flat.</title>
        <authorList>
            <person name="Yoon J.-H."/>
        </authorList>
    </citation>
    <scope>NUCLEOTIDE SEQUENCE [LARGE SCALE GENOMIC DNA]</scope>
    <source>
        <strain evidence="4 5">DBTF-3</strain>
    </source>
</reference>
<proteinExistence type="inferred from homology"/>
<keyword evidence="2" id="KW-0560">Oxidoreductase</keyword>
<dbReference type="RefSeq" id="WP_138534229.1">
    <property type="nucleotide sequence ID" value="NZ_VANR01000001.1"/>
</dbReference>
<keyword evidence="5" id="KW-1185">Reference proteome</keyword>
<organism evidence="4 5">
    <name type="scientific">Polaribacter aestuariivivens</name>
    <dbReference type="NCBI Taxonomy" id="2304626"/>
    <lineage>
        <taxon>Bacteria</taxon>
        <taxon>Pseudomonadati</taxon>
        <taxon>Bacteroidota</taxon>
        <taxon>Flavobacteriia</taxon>
        <taxon>Flavobacteriales</taxon>
        <taxon>Flavobacteriaceae</taxon>
    </lineage>
</organism>
<evidence type="ECO:0000313" key="4">
    <source>
        <dbReference type="EMBL" id="TMM32016.1"/>
    </source>
</evidence>
<dbReference type="AlphaFoldDB" id="A0A5S3NFA9"/>
<dbReference type="InterPro" id="IPR002347">
    <property type="entry name" value="SDR_fam"/>
</dbReference>
<dbReference type="PANTHER" id="PTHR42901">
    <property type="entry name" value="ALCOHOL DEHYDROGENASE"/>
    <property type="match status" value="1"/>
</dbReference>
<evidence type="ECO:0000256" key="3">
    <source>
        <dbReference type="RuleBase" id="RU000363"/>
    </source>
</evidence>
<accession>A0A5S3NFA9</accession>
<sequence length="261" mass="28431">MKKTALITGASSGIGKEFAKIHAKTGGNLVIVARSKDKLLELKESLEKEYDIHVSVIEKDLTEKNAAQEIYNFVKYSKIEIDYLINNAGFGGIGKFHERELEKDINMIQLNIVALTALTHVFLPDFVKRNSGKILNVSSTASLMAGPMQAVYFATKAYVTSFSNAIAEELADTNITVTTLMPGATETDFGKTSGMDKTSLFKNTADANAVATDGYNAMLNGDLDVISGVSFSQKVMMKAIPFTPKKILLKQVKKMQDPSNS</sequence>
<dbReference type="OrthoDB" id="9808814at2"/>
<gene>
    <name evidence="4" type="ORF">FDT66_00695</name>
</gene>
<comment type="similarity">
    <text evidence="1 3">Belongs to the short-chain dehydrogenases/reductases (SDR) family.</text>
</comment>
<protein>
    <submittedName>
        <fullName evidence="4">SDR family oxidoreductase</fullName>
    </submittedName>
</protein>
<dbReference type="GO" id="GO:0016491">
    <property type="term" value="F:oxidoreductase activity"/>
    <property type="evidence" value="ECO:0007669"/>
    <property type="project" value="UniProtKB-KW"/>
</dbReference>
<dbReference type="SUPFAM" id="SSF51735">
    <property type="entry name" value="NAD(P)-binding Rossmann-fold domains"/>
    <property type="match status" value="1"/>
</dbReference>
<dbReference type="Gene3D" id="3.40.50.720">
    <property type="entry name" value="NAD(P)-binding Rossmann-like Domain"/>
    <property type="match status" value="1"/>
</dbReference>
<evidence type="ECO:0000313" key="5">
    <source>
        <dbReference type="Proteomes" id="UP000307140"/>
    </source>
</evidence>
<evidence type="ECO:0000256" key="1">
    <source>
        <dbReference type="ARBA" id="ARBA00006484"/>
    </source>
</evidence>
<dbReference type="InterPro" id="IPR036291">
    <property type="entry name" value="NAD(P)-bd_dom_sf"/>
</dbReference>
<dbReference type="Proteomes" id="UP000307140">
    <property type="component" value="Unassembled WGS sequence"/>
</dbReference>
<dbReference type="Pfam" id="PF00106">
    <property type="entry name" value="adh_short"/>
    <property type="match status" value="1"/>
</dbReference>
<dbReference type="PIRSF" id="PIRSF000126">
    <property type="entry name" value="11-beta-HSD1"/>
    <property type="match status" value="1"/>
</dbReference>
<evidence type="ECO:0000256" key="2">
    <source>
        <dbReference type="ARBA" id="ARBA00023002"/>
    </source>
</evidence>
<comment type="caution">
    <text evidence="4">The sequence shown here is derived from an EMBL/GenBank/DDBJ whole genome shotgun (WGS) entry which is preliminary data.</text>
</comment>